<sequence length="64" mass="7814">MGKYRIYRYGLFDHIFDVQVKKWYGWVLVKRFKADVSSNDAMIDNIYYCEILSKELLEKLEEEL</sequence>
<dbReference type="Proteomes" id="UP000283762">
    <property type="component" value="Unassembled WGS sequence"/>
</dbReference>
<dbReference type="AlphaFoldDB" id="A0A414Q814"/>
<dbReference type="EMBL" id="QRHJ01000009">
    <property type="protein sequence ID" value="RHF76935.1"/>
    <property type="molecule type" value="Genomic_DNA"/>
</dbReference>
<name>A0A414Q814_BACSE</name>
<protein>
    <submittedName>
        <fullName evidence="1">Uncharacterized protein</fullName>
    </submittedName>
</protein>
<evidence type="ECO:0000313" key="2">
    <source>
        <dbReference type="Proteomes" id="UP000283762"/>
    </source>
</evidence>
<accession>A0A414Q814</accession>
<reference evidence="1 2" key="1">
    <citation type="submission" date="2018-08" db="EMBL/GenBank/DDBJ databases">
        <title>A genome reference for cultivated species of the human gut microbiota.</title>
        <authorList>
            <person name="Zou Y."/>
            <person name="Xue W."/>
            <person name="Luo G."/>
        </authorList>
    </citation>
    <scope>NUCLEOTIDE SEQUENCE [LARGE SCALE GENOMIC DNA]</scope>
    <source>
        <strain evidence="1 2">AM25-16</strain>
    </source>
</reference>
<evidence type="ECO:0000313" key="1">
    <source>
        <dbReference type="EMBL" id="RHF76935.1"/>
    </source>
</evidence>
<gene>
    <name evidence="1" type="ORF">DW668_04935</name>
</gene>
<proteinExistence type="predicted"/>
<organism evidence="1 2">
    <name type="scientific">Bacteroides stercoris</name>
    <dbReference type="NCBI Taxonomy" id="46506"/>
    <lineage>
        <taxon>Bacteria</taxon>
        <taxon>Pseudomonadati</taxon>
        <taxon>Bacteroidota</taxon>
        <taxon>Bacteroidia</taxon>
        <taxon>Bacteroidales</taxon>
        <taxon>Bacteroidaceae</taxon>
        <taxon>Bacteroides</taxon>
    </lineage>
</organism>
<comment type="caution">
    <text evidence="1">The sequence shown here is derived from an EMBL/GenBank/DDBJ whole genome shotgun (WGS) entry which is preliminary data.</text>
</comment>